<dbReference type="SUPFAM" id="SSF51735">
    <property type="entry name" value="NAD(P)-binding Rossmann-fold domains"/>
    <property type="match status" value="1"/>
</dbReference>
<evidence type="ECO:0000256" key="2">
    <source>
        <dbReference type="ARBA" id="ARBA00073306"/>
    </source>
</evidence>
<feature type="domain" description="D-isomer specific 2-hydroxyacid dehydrogenase catalytic" evidence="4">
    <location>
        <begin position="10"/>
        <end position="326"/>
    </location>
</feature>
<comment type="similarity">
    <text evidence="3">Belongs to the D-isomer specific 2-hydroxyacid dehydrogenase family.</text>
</comment>
<evidence type="ECO:0000259" key="5">
    <source>
        <dbReference type="Pfam" id="PF02826"/>
    </source>
</evidence>
<proteinExistence type="inferred from homology"/>
<dbReference type="Pfam" id="PF00389">
    <property type="entry name" value="2-Hacid_dh"/>
    <property type="match status" value="1"/>
</dbReference>
<gene>
    <name evidence="6" type="ORF">GSLYS_00020846001</name>
</gene>
<sequence>MTDVGLPLVVMTHASPPSVHARLEQQCRVVTINKDENIVPRQKFLEAIKGAHALFLNPYSRVDAEVLDTAGPQLKVIATCSVGLEHIDLKECERRGVKVGYTPNVLDKAVAELAVALTLATARRLEEAFQSVRDGVWGTLWENCLWMCGKQVSGSVVGIVGLGRIGFETAKRLAAFEPSKILYCGNTPKAYADTIRADFVSFHELLETSDFVVATCSINDSTRGLFDKEAFKRMKADAIFINVSRGALVNQDDLYEALSSNQIGAAGLDVTTPEPLPPNHRLLKLRNCVVSPHLGSATVRTRAAMCDVCVENIFAGLNGKDLPSPVPSAFK</sequence>
<dbReference type="GO" id="GO:0008465">
    <property type="term" value="F:hydroxypyruvate reductase (NADH) activity"/>
    <property type="evidence" value="ECO:0007669"/>
    <property type="project" value="TreeGrafter"/>
</dbReference>
<comment type="caution">
    <text evidence="6">The sequence shown here is derived from an EMBL/GenBank/DDBJ whole genome shotgun (WGS) entry which is preliminary data.</text>
</comment>
<dbReference type="GO" id="GO:0051287">
    <property type="term" value="F:NAD binding"/>
    <property type="evidence" value="ECO:0007669"/>
    <property type="project" value="InterPro"/>
</dbReference>
<reference evidence="6 7" key="1">
    <citation type="submission" date="2024-04" db="EMBL/GenBank/DDBJ databases">
        <authorList>
            <consortium name="Genoscope - CEA"/>
            <person name="William W."/>
        </authorList>
    </citation>
    <scope>NUCLEOTIDE SEQUENCE [LARGE SCALE GENOMIC DNA]</scope>
</reference>
<dbReference type="GO" id="GO:0005829">
    <property type="term" value="C:cytosol"/>
    <property type="evidence" value="ECO:0007669"/>
    <property type="project" value="TreeGrafter"/>
</dbReference>
<evidence type="ECO:0000256" key="1">
    <source>
        <dbReference type="ARBA" id="ARBA00023002"/>
    </source>
</evidence>
<dbReference type="PROSITE" id="PS00671">
    <property type="entry name" value="D_2_HYDROXYACID_DH_3"/>
    <property type="match status" value="1"/>
</dbReference>
<name>A0AAV2IKA0_LYMST</name>
<dbReference type="InterPro" id="IPR029753">
    <property type="entry name" value="D-isomer_DH_CS"/>
</dbReference>
<evidence type="ECO:0000313" key="7">
    <source>
        <dbReference type="Proteomes" id="UP001497497"/>
    </source>
</evidence>
<keyword evidence="7" id="KW-1185">Reference proteome</keyword>
<feature type="domain" description="D-isomer specific 2-hydroxyacid dehydrogenase NAD-binding" evidence="5">
    <location>
        <begin position="115"/>
        <end position="295"/>
    </location>
</feature>
<evidence type="ECO:0000256" key="3">
    <source>
        <dbReference type="RuleBase" id="RU003719"/>
    </source>
</evidence>
<dbReference type="Gene3D" id="3.40.50.720">
    <property type="entry name" value="NAD(P)-binding Rossmann-like Domain"/>
    <property type="match status" value="2"/>
</dbReference>
<dbReference type="Proteomes" id="UP001497497">
    <property type="component" value="Unassembled WGS sequence"/>
</dbReference>
<dbReference type="Pfam" id="PF02826">
    <property type="entry name" value="2-Hacid_dh_C"/>
    <property type="match status" value="1"/>
</dbReference>
<dbReference type="FunFam" id="3.40.50.720:FF:000026">
    <property type="entry name" value="Glyoxylate/hydroxypyruvate reductase B"/>
    <property type="match status" value="1"/>
</dbReference>
<dbReference type="EMBL" id="CAXITT010001000">
    <property type="protein sequence ID" value="CAL1547529.1"/>
    <property type="molecule type" value="Genomic_DNA"/>
</dbReference>
<dbReference type="InterPro" id="IPR050223">
    <property type="entry name" value="D-isomer_2-hydroxyacid_DH"/>
</dbReference>
<evidence type="ECO:0000313" key="6">
    <source>
        <dbReference type="EMBL" id="CAL1547529.1"/>
    </source>
</evidence>
<dbReference type="GO" id="GO:0030267">
    <property type="term" value="F:glyoxylate reductase (NADPH) activity"/>
    <property type="evidence" value="ECO:0007669"/>
    <property type="project" value="TreeGrafter"/>
</dbReference>
<protein>
    <recommendedName>
        <fullName evidence="2">Glyoxylate reductase/hydroxypyruvate reductase</fullName>
    </recommendedName>
</protein>
<organism evidence="6 7">
    <name type="scientific">Lymnaea stagnalis</name>
    <name type="common">Great pond snail</name>
    <name type="synonym">Helix stagnalis</name>
    <dbReference type="NCBI Taxonomy" id="6523"/>
    <lineage>
        <taxon>Eukaryota</taxon>
        <taxon>Metazoa</taxon>
        <taxon>Spiralia</taxon>
        <taxon>Lophotrochozoa</taxon>
        <taxon>Mollusca</taxon>
        <taxon>Gastropoda</taxon>
        <taxon>Heterobranchia</taxon>
        <taxon>Euthyneura</taxon>
        <taxon>Panpulmonata</taxon>
        <taxon>Hygrophila</taxon>
        <taxon>Lymnaeoidea</taxon>
        <taxon>Lymnaeidae</taxon>
        <taxon>Lymnaea</taxon>
    </lineage>
</organism>
<keyword evidence="1 3" id="KW-0560">Oxidoreductase</keyword>
<accession>A0AAV2IKA0</accession>
<dbReference type="PANTHER" id="PTHR10996:SF277">
    <property type="entry name" value="GLYOXYLATE REDUCTASE_HYDROXYPYRUVATE REDUCTASE"/>
    <property type="match status" value="1"/>
</dbReference>
<dbReference type="PANTHER" id="PTHR10996">
    <property type="entry name" value="2-HYDROXYACID DEHYDROGENASE-RELATED"/>
    <property type="match status" value="1"/>
</dbReference>
<dbReference type="CDD" id="cd05301">
    <property type="entry name" value="GDH"/>
    <property type="match status" value="1"/>
</dbReference>
<dbReference type="InterPro" id="IPR036291">
    <property type="entry name" value="NAD(P)-bd_dom_sf"/>
</dbReference>
<dbReference type="InterPro" id="IPR006139">
    <property type="entry name" value="D-isomer_2_OHA_DH_cat_dom"/>
</dbReference>
<dbReference type="AlphaFoldDB" id="A0AAV2IKA0"/>
<evidence type="ECO:0000259" key="4">
    <source>
        <dbReference type="Pfam" id="PF00389"/>
    </source>
</evidence>
<dbReference type="SUPFAM" id="SSF52283">
    <property type="entry name" value="Formate/glycerate dehydrogenase catalytic domain-like"/>
    <property type="match status" value="1"/>
</dbReference>
<dbReference type="InterPro" id="IPR006140">
    <property type="entry name" value="D-isomer_DH_NAD-bd"/>
</dbReference>